<gene>
    <name evidence="6 7" type="primary">def</name>
    <name evidence="7" type="ORF">C7B64_04890</name>
</gene>
<comment type="catalytic activity">
    <reaction evidence="6">
        <text>N-terminal N-formyl-L-methionyl-[peptide] + H2O = N-terminal L-methionyl-[peptide] + formate</text>
        <dbReference type="Rhea" id="RHEA:24420"/>
        <dbReference type="Rhea" id="RHEA-COMP:10639"/>
        <dbReference type="Rhea" id="RHEA-COMP:10640"/>
        <dbReference type="ChEBI" id="CHEBI:15377"/>
        <dbReference type="ChEBI" id="CHEBI:15740"/>
        <dbReference type="ChEBI" id="CHEBI:49298"/>
        <dbReference type="ChEBI" id="CHEBI:64731"/>
        <dbReference type="EC" id="3.5.1.88"/>
    </reaction>
</comment>
<comment type="cofactor">
    <cofactor evidence="6">
        <name>Fe(2+)</name>
        <dbReference type="ChEBI" id="CHEBI:29033"/>
    </cofactor>
    <text evidence="6">Binds 1 Fe(2+) ion.</text>
</comment>
<feature type="binding site" evidence="6">
    <location>
        <position position="149"/>
    </location>
    <ligand>
        <name>Fe cation</name>
        <dbReference type="ChEBI" id="CHEBI:24875"/>
    </ligand>
</feature>
<feature type="active site" evidence="6">
    <location>
        <position position="150"/>
    </location>
</feature>
<protein>
    <recommendedName>
        <fullName evidence="6">Peptide deformylase</fullName>
        <shortName evidence="6">PDF</shortName>
        <ecNumber evidence="6">3.5.1.88</ecNumber>
    </recommendedName>
    <alternativeName>
        <fullName evidence="6">Polypeptide deformylase</fullName>
    </alternativeName>
</protein>
<comment type="similarity">
    <text evidence="1 6">Belongs to the polypeptide deformylase family.</text>
</comment>
<dbReference type="PANTHER" id="PTHR10458">
    <property type="entry name" value="PEPTIDE DEFORMYLASE"/>
    <property type="match status" value="1"/>
</dbReference>
<dbReference type="SUPFAM" id="SSF56420">
    <property type="entry name" value="Peptide deformylase"/>
    <property type="match status" value="1"/>
</dbReference>
<keyword evidence="3 6" id="KW-0378">Hydrolase</keyword>
<dbReference type="InterPro" id="IPR023635">
    <property type="entry name" value="Peptide_deformylase"/>
</dbReference>
<dbReference type="OrthoDB" id="9784988at2"/>
<name>A0A2T1C7G0_9CYAN</name>
<sequence length="192" mass="21232">MTSVVSVEKKKLEKPPLEMHFLGDRVLRQPAKRIAKVDGETRQLVKEMLQTMYSEQGIGLAAPQVAINKQLIVIDCEPDNATHAPIILINPIIKSSSRDTCVIQEGCLSIPGVYLDVTRPEAIEVSYKDEQGRPQNIKASGLLARVIQHEMDHLSGVLFVDRVQNILAMTEELKKGGFSPQSVKHIAEGSKI</sequence>
<dbReference type="CDD" id="cd00487">
    <property type="entry name" value="Pep_deformylase"/>
    <property type="match status" value="1"/>
</dbReference>
<dbReference type="NCBIfam" id="TIGR00079">
    <property type="entry name" value="pept_deformyl"/>
    <property type="match status" value="1"/>
</dbReference>
<evidence type="ECO:0000256" key="3">
    <source>
        <dbReference type="ARBA" id="ARBA00022801"/>
    </source>
</evidence>
<comment type="caution">
    <text evidence="7">The sequence shown here is derived from an EMBL/GenBank/DDBJ whole genome shotgun (WGS) entry which is preliminary data.</text>
</comment>
<keyword evidence="5 6" id="KW-0408">Iron</keyword>
<keyword evidence="4 6" id="KW-0648">Protein biosynthesis</keyword>
<evidence type="ECO:0000256" key="6">
    <source>
        <dbReference type="HAMAP-Rule" id="MF_00163"/>
    </source>
</evidence>
<feature type="binding site" evidence="6">
    <location>
        <position position="153"/>
    </location>
    <ligand>
        <name>Fe cation</name>
        <dbReference type="ChEBI" id="CHEBI:24875"/>
    </ligand>
</feature>
<dbReference type="FunFam" id="3.90.45.10:FF:000005">
    <property type="entry name" value="Peptide deformylase"/>
    <property type="match status" value="1"/>
</dbReference>
<dbReference type="PRINTS" id="PR01576">
    <property type="entry name" value="PDEFORMYLASE"/>
</dbReference>
<proteinExistence type="inferred from homology"/>
<evidence type="ECO:0000256" key="4">
    <source>
        <dbReference type="ARBA" id="ARBA00022917"/>
    </source>
</evidence>
<comment type="function">
    <text evidence="6">Removes the formyl group from the N-terminal Met of newly synthesized proteins. Requires at least a dipeptide for an efficient rate of reaction. N-terminal L-methionine is a prerequisite for activity but the enzyme has broad specificity at other positions.</text>
</comment>
<evidence type="ECO:0000256" key="2">
    <source>
        <dbReference type="ARBA" id="ARBA00022723"/>
    </source>
</evidence>
<dbReference type="EMBL" id="PVWJ01000016">
    <property type="protein sequence ID" value="PSB04189.1"/>
    <property type="molecule type" value="Genomic_DNA"/>
</dbReference>
<evidence type="ECO:0000256" key="1">
    <source>
        <dbReference type="ARBA" id="ARBA00010759"/>
    </source>
</evidence>
<organism evidence="7 8">
    <name type="scientific">Merismopedia glauca CCAP 1448/3</name>
    <dbReference type="NCBI Taxonomy" id="1296344"/>
    <lineage>
        <taxon>Bacteria</taxon>
        <taxon>Bacillati</taxon>
        <taxon>Cyanobacteriota</taxon>
        <taxon>Cyanophyceae</taxon>
        <taxon>Synechococcales</taxon>
        <taxon>Merismopediaceae</taxon>
        <taxon>Merismopedia</taxon>
    </lineage>
</organism>
<dbReference type="NCBIfam" id="NF001159">
    <property type="entry name" value="PRK00150.1-3"/>
    <property type="match status" value="1"/>
</dbReference>
<evidence type="ECO:0000256" key="5">
    <source>
        <dbReference type="ARBA" id="ARBA00023004"/>
    </source>
</evidence>
<dbReference type="GO" id="GO:0042586">
    <property type="term" value="F:peptide deformylase activity"/>
    <property type="evidence" value="ECO:0007669"/>
    <property type="project" value="UniProtKB-UniRule"/>
</dbReference>
<dbReference type="RefSeq" id="WP_106287532.1">
    <property type="nucleotide sequence ID" value="NZ_CAWNTC010000212.1"/>
</dbReference>
<dbReference type="EC" id="3.5.1.88" evidence="6"/>
<dbReference type="Proteomes" id="UP000238762">
    <property type="component" value="Unassembled WGS sequence"/>
</dbReference>
<dbReference type="HAMAP" id="MF_00163">
    <property type="entry name" value="Pep_deformylase"/>
    <property type="match status" value="1"/>
</dbReference>
<accession>A0A2T1C7G0</accession>
<reference evidence="7 8" key="2">
    <citation type="submission" date="2018-03" db="EMBL/GenBank/DDBJ databases">
        <title>The ancient ancestry and fast evolution of plastids.</title>
        <authorList>
            <person name="Moore K.R."/>
            <person name="Magnabosco C."/>
            <person name="Momper L."/>
            <person name="Gold D.A."/>
            <person name="Bosak T."/>
            <person name="Fournier G.P."/>
        </authorList>
    </citation>
    <scope>NUCLEOTIDE SEQUENCE [LARGE SCALE GENOMIC DNA]</scope>
    <source>
        <strain evidence="7 8">CCAP 1448/3</strain>
    </source>
</reference>
<dbReference type="PIRSF" id="PIRSF004749">
    <property type="entry name" value="Pep_def"/>
    <property type="match status" value="1"/>
</dbReference>
<feature type="binding site" evidence="6">
    <location>
        <position position="107"/>
    </location>
    <ligand>
        <name>Fe cation</name>
        <dbReference type="ChEBI" id="CHEBI:24875"/>
    </ligand>
</feature>
<dbReference type="Pfam" id="PF01327">
    <property type="entry name" value="Pep_deformylase"/>
    <property type="match status" value="1"/>
</dbReference>
<dbReference type="PANTHER" id="PTHR10458:SF22">
    <property type="entry name" value="PEPTIDE DEFORMYLASE"/>
    <property type="match status" value="1"/>
</dbReference>
<reference evidence="7 8" key="1">
    <citation type="submission" date="2018-02" db="EMBL/GenBank/DDBJ databases">
        <authorList>
            <person name="Cohen D.B."/>
            <person name="Kent A.D."/>
        </authorList>
    </citation>
    <scope>NUCLEOTIDE SEQUENCE [LARGE SCALE GENOMIC DNA]</scope>
    <source>
        <strain evidence="7 8">CCAP 1448/3</strain>
    </source>
</reference>
<dbReference type="GO" id="GO:0046872">
    <property type="term" value="F:metal ion binding"/>
    <property type="evidence" value="ECO:0007669"/>
    <property type="project" value="UniProtKB-KW"/>
</dbReference>
<dbReference type="Gene3D" id="3.90.45.10">
    <property type="entry name" value="Peptide deformylase"/>
    <property type="match status" value="1"/>
</dbReference>
<evidence type="ECO:0000313" key="7">
    <source>
        <dbReference type="EMBL" id="PSB04189.1"/>
    </source>
</evidence>
<keyword evidence="8" id="KW-1185">Reference proteome</keyword>
<dbReference type="InterPro" id="IPR036821">
    <property type="entry name" value="Peptide_deformylase_sf"/>
</dbReference>
<evidence type="ECO:0000313" key="8">
    <source>
        <dbReference type="Proteomes" id="UP000238762"/>
    </source>
</evidence>
<keyword evidence="2 6" id="KW-0479">Metal-binding</keyword>
<dbReference type="AlphaFoldDB" id="A0A2T1C7G0"/>
<dbReference type="GO" id="GO:0006412">
    <property type="term" value="P:translation"/>
    <property type="evidence" value="ECO:0007669"/>
    <property type="project" value="UniProtKB-UniRule"/>
</dbReference>